<dbReference type="GO" id="GO:0000162">
    <property type="term" value="P:L-tryptophan biosynthetic process"/>
    <property type="evidence" value="ECO:0007669"/>
    <property type="project" value="TreeGrafter"/>
</dbReference>
<evidence type="ECO:0000256" key="8">
    <source>
        <dbReference type="ARBA" id="ARBA00023235"/>
    </source>
</evidence>
<comment type="pathway">
    <text evidence="3 9">Amino-acid biosynthesis; L-histidine biosynthesis; L-histidine from 5-phospho-alpha-D-ribose 1-diphosphate: step 4/9.</text>
</comment>
<keyword evidence="6 9" id="KW-0028">Amino-acid biosynthesis</keyword>
<evidence type="ECO:0000256" key="5">
    <source>
        <dbReference type="ARBA" id="ARBA00022490"/>
    </source>
</evidence>
<sequence length="245" mass="24989">MELLPSIDLRAGRVVRLHQGDFTRETVYGQDPVGVARAFAEAGATTIHVVDLDASRRDGSNRDAILAVVGAVDVAVQVGGGVRDASLLDAGVARVVLGSAAVDDPGLVARLGASHPGQVVVGLDHRDGEVRVRGWEEASGRRLLDLVSELALPGVAAFVVTDISRDATLAGPHLEGAATLLAATEVPVISSGGVGSLDDLRALAGLEVAGRRLAGAIVGKALYEGRFGVAEALTVLSSATHPHAT</sequence>
<organism evidence="11">
    <name type="scientific">uncultured Acidimicrobiales bacterium</name>
    <dbReference type="NCBI Taxonomy" id="310071"/>
    <lineage>
        <taxon>Bacteria</taxon>
        <taxon>Bacillati</taxon>
        <taxon>Actinomycetota</taxon>
        <taxon>Acidimicrobiia</taxon>
        <taxon>Acidimicrobiales</taxon>
        <taxon>environmental samples</taxon>
    </lineage>
</organism>
<proteinExistence type="inferred from homology"/>
<evidence type="ECO:0000256" key="7">
    <source>
        <dbReference type="ARBA" id="ARBA00023102"/>
    </source>
</evidence>
<dbReference type="InterPro" id="IPR006062">
    <property type="entry name" value="His_biosynth"/>
</dbReference>
<dbReference type="UniPathway" id="UPA00031">
    <property type="reaction ID" value="UER00009"/>
</dbReference>
<dbReference type="Gene3D" id="3.20.20.70">
    <property type="entry name" value="Aldolase class I"/>
    <property type="match status" value="1"/>
</dbReference>
<feature type="active site" description="Proton donor" evidence="9">
    <location>
        <position position="124"/>
    </location>
</feature>
<dbReference type="PANTHER" id="PTHR43090:SF2">
    <property type="entry name" value="1-(5-PHOSPHORIBOSYL)-5-[(5-PHOSPHORIBOSYLAMINO)METHYLIDENEAMINO] IMIDAZOLE-4-CARBOXAMIDE ISOMERASE"/>
    <property type="match status" value="1"/>
</dbReference>
<dbReference type="InterPro" id="IPR023016">
    <property type="entry name" value="HisA/PriA"/>
</dbReference>
<evidence type="ECO:0000256" key="2">
    <source>
        <dbReference type="ARBA" id="ARBA00004496"/>
    </source>
</evidence>
<dbReference type="EC" id="5.3.1.16" evidence="9"/>
<comment type="subcellular location">
    <subcellularLocation>
        <location evidence="2 9">Cytoplasm</location>
    </subcellularLocation>
</comment>
<keyword evidence="5 9" id="KW-0963">Cytoplasm</keyword>
<comment type="catalytic activity">
    <reaction evidence="1 9">
        <text>1-(5-phospho-beta-D-ribosyl)-5-[(5-phospho-beta-D-ribosylamino)methylideneamino]imidazole-4-carboxamide = 5-[(5-phospho-1-deoxy-D-ribulos-1-ylimino)methylamino]-1-(5-phospho-beta-D-ribosyl)imidazole-4-carboxamide</text>
        <dbReference type="Rhea" id="RHEA:15469"/>
        <dbReference type="ChEBI" id="CHEBI:58435"/>
        <dbReference type="ChEBI" id="CHEBI:58525"/>
        <dbReference type="EC" id="5.3.1.16"/>
    </reaction>
</comment>
<dbReference type="InterPro" id="IPR013785">
    <property type="entry name" value="Aldolase_TIM"/>
</dbReference>
<evidence type="ECO:0000256" key="3">
    <source>
        <dbReference type="ARBA" id="ARBA00005133"/>
    </source>
</evidence>
<dbReference type="InterPro" id="IPR044524">
    <property type="entry name" value="Isoase_HisA-like"/>
</dbReference>
<dbReference type="SUPFAM" id="SSF51366">
    <property type="entry name" value="Ribulose-phoshate binding barrel"/>
    <property type="match status" value="1"/>
</dbReference>
<accession>A0A6J4H646</accession>
<evidence type="ECO:0000256" key="6">
    <source>
        <dbReference type="ARBA" id="ARBA00022605"/>
    </source>
</evidence>
<dbReference type="PANTHER" id="PTHR43090">
    <property type="entry name" value="1-(5-PHOSPHORIBOSYL)-5-[(5-PHOSPHORIBOSYLAMINO)METHYLIDENEAMINO] IMIDAZOLE-4-CARBOXAMIDE ISOMERASE"/>
    <property type="match status" value="1"/>
</dbReference>
<keyword evidence="7 9" id="KW-0368">Histidine biosynthesis</keyword>
<evidence type="ECO:0000313" key="11">
    <source>
        <dbReference type="EMBL" id="CAA9212505.1"/>
    </source>
</evidence>
<dbReference type="GO" id="GO:0005737">
    <property type="term" value="C:cytoplasm"/>
    <property type="evidence" value="ECO:0007669"/>
    <property type="project" value="UniProtKB-SubCell"/>
</dbReference>
<dbReference type="GO" id="GO:0003949">
    <property type="term" value="F:1-(5-phosphoribosyl)-5-[(5-phosphoribosylamino)methylideneamino]imidazole-4-carboxamide isomerase activity"/>
    <property type="evidence" value="ECO:0007669"/>
    <property type="project" value="UniProtKB-UniRule"/>
</dbReference>
<dbReference type="GO" id="GO:0000105">
    <property type="term" value="P:L-histidine biosynthetic process"/>
    <property type="evidence" value="ECO:0007669"/>
    <property type="project" value="UniProtKB-UniRule"/>
</dbReference>
<dbReference type="CDD" id="cd04732">
    <property type="entry name" value="HisA"/>
    <property type="match status" value="1"/>
</dbReference>
<evidence type="ECO:0000256" key="10">
    <source>
        <dbReference type="RuleBase" id="RU003657"/>
    </source>
</evidence>
<dbReference type="FunFam" id="3.20.20.70:FF:000009">
    <property type="entry name" value="1-(5-phosphoribosyl)-5-[(5-phosphoribosylamino)methylideneamino] imidazole-4-carboxamide isomerase"/>
    <property type="match status" value="1"/>
</dbReference>
<comment type="similarity">
    <text evidence="4 9 10">Belongs to the HisA/HisF family.</text>
</comment>
<dbReference type="EMBL" id="CADCSY010000008">
    <property type="protein sequence ID" value="CAA9212505.1"/>
    <property type="molecule type" value="Genomic_DNA"/>
</dbReference>
<gene>
    <name evidence="9" type="primary">hisA</name>
    <name evidence="11" type="ORF">AVDCRST_MAG20-114</name>
</gene>
<evidence type="ECO:0000256" key="9">
    <source>
        <dbReference type="HAMAP-Rule" id="MF_01014"/>
    </source>
</evidence>
<evidence type="ECO:0000256" key="4">
    <source>
        <dbReference type="ARBA" id="ARBA00009667"/>
    </source>
</evidence>
<dbReference type="InterPro" id="IPR011060">
    <property type="entry name" value="RibuloseP-bd_barrel"/>
</dbReference>
<protein>
    <recommendedName>
        <fullName evidence="9">1-(5-phosphoribosyl)-5-[(5-phosphoribosylamino)methylideneamino] imidazole-4-carboxamide isomerase</fullName>
        <ecNumber evidence="9">5.3.1.16</ecNumber>
    </recommendedName>
    <alternativeName>
        <fullName evidence="9">Phosphoribosylformimino-5-aminoimidazole carboxamide ribotide isomerase</fullName>
    </alternativeName>
</protein>
<keyword evidence="8 9" id="KW-0413">Isomerase</keyword>
<evidence type="ECO:0000256" key="1">
    <source>
        <dbReference type="ARBA" id="ARBA00000901"/>
    </source>
</evidence>
<dbReference type="HAMAP" id="MF_01014">
    <property type="entry name" value="HisA"/>
    <property type="match status" value="1"/>
</dbReference>
<dbReference type="AlphaFoldDB" id="A0A6J4H646"/>
<reference evidence="11" key="1">
    <citation type="submission" date="2020-02" db="EMBL/GenBank/DDBJ databases">
        <authorList>
            <person name="Meier V. D."/>
        </authorList>
    </citation>
    <scope>NUCLEOTIDE SEQUENCE</scope>
    <source>
        <strain evidence="11">AVDCRST_MAG20</strain>
    </source>
</reference>
<name>A0A6J4H646_9ACTN</name>
<feature type="active site" description="Proton acceptor" evidence="9">
    <location>
        <position position="8"/>
    </location>
</feature>
<dbReference type="Pfam" id="PF00977">
    <property type="entry name" value="His_biosynth"/>
    <property type="match status" value="1"/>
</dbReference>